<evidence type="ECO:0008006" key="4">
    <source>
        <dbReference type="Google" id="ProtNLM"/>
    </source>
</evidence>
<feature type="region of interest" description="Disordered" evidence="1">
    <location>
        <begin position="170"/>
        <end position="216"/>
    </location>
</feature>
<evidence type="ECO:0000313" key="3">
    <source>
        <dbReference type="Proteomes" id="UP001314262"/>
    </source>
</evidence>
<evidence type="ECO:0000313" key="2">
    <source>
        <dbReference type="EMBL" id="CAK1228521.1"/>
    </source>
</evidence>
<protein>
    <recommendedName>
        <fullName evidence="4">DUF4355 domain-containing protein</fullName>
    </recommendedName>
</protein>
<feature type="compositionally biased region" description="Basic and acidic residues" evidence="1">
    <location>
        <begin position="191"/>
        <end position="207"/>
    </location>
</feature>
<dbReference type="EMBL" id="CAUZLT010000001">
    <property type="protein sequence ID" value="CAK1228521.1"/>
    <property type="molecule type" value="Genomic_DNA"/>
</dbReference>
<reference evidence="2 3" key="1">
    <citation type="submission" date="2023-10" db="EMBL/GenBank/DDBJ databases">
        <authorList>
            <person name="Botero Cardona J."/>
        </authorList>
    </citation>
    <scope>NUCLEOTIDE SEQUENCE [LARGE SCALE GENOMIC DNA]</scope>
    <source>
        <strain evidence="2 3">R-53137</strain>
    </source>
</reference>
<gene>
    <name evidence="2" type="ORF">R53137_KAKDMLNK_00236</name>
</gene>
<dbReference type="RefSeq" id="WP_203619191.1">
    <property type="nucleotide sequence ID" value="NZ_BOJU01000004.1"/>
</dbReference>
<feature type="compositionally biased region" description="Low complexity" evidence="1">
    <location>
        <begin position="1"/>
        <end position="27"/>
    </location>
</feature>
<accession>A0ABN9YK84</accession>
<dbReference type="Proteomes" id="UP001314262">
    <property type="component" value="Unassembled WGS sequence"/>
</dbReference>
<sequence length="216" mass="24083">MTEANGTQQEDQQNIQGGQDNQNQGEQGVEDENQNNTQDDKVTLTKAELNSRLDRAAKSNQKKAIEEALNAYKEKQKEEENEAKRLKGMSAEEKANELNKKLEEENRALKMKMARNEMTAEARKQITEKGVEVDDHILDLLVTDEADTTNANIEAYSEAVNRAAENLFKKSRQGNSLGHNVGNGGAGSESEATRLAKRQKELNDAAKNKSSMFKRS</sequence>
<proteinExistence type="predicted"/>
<name>A0ABN9YK84_9LACO</name>
<comment type="caution">
    <text evidence="2">The sequence shown here is derived from an EMBL/GenBank/DDBJ whole genome shotgun (WGS) entry which is preliminary data.</text>
</comment>
<feature type="region of interest" description="Disordered" evidence="1">
    <location>
        <begin position="1"/>
        <end position="62"/>
    </location>
</feature>
<keyword evidence="3" id="KW-1185">Reference proteome</keyword>
<dbReference type="InterPro" id="IPR025580">
    <property type="entry name" value="Gp46"/>
</dbReference>
<organism evidence="2 3">
    <name type="scientific">Fructobacillus tropaeoli</name>
    <dbReference type="NCBI Taxonomy" id="709323"/>
    <lineage>
        <taxon>Bacteria</taxon>
        <taxon>Bacillati</taxon>
        <taxon>Bacillota</taxon>
        <taxon>Bacilli</taxon>
        <taxon>Lactobacillales</taxon>
        <taxon>Lactobacillaceae</taxon>
        <taxon>Fructobacillus</taxon>
    </lineage>
</organism>
<feature type="compositionally biased region" description="Basic and acidic residues" evidence="1">
    <location>
        <begin position="38"/>
        <end position="57"/>
    </location>
</feature>
<evidence type="ECO:0000256" key="1">
    <source>
        <dbReference type="SAM" id="MobiDB-lite"/>
    </source>
</evidence>
<feature type="region of interest" description="Disordered" evidence="1">
    <location>
        <begin position="75"/>
        <end position="99"/>
    </location>
</feature>
<dbReference type="Pfam" id="PF14265">
    <property type="entry name" value="DUF4355"/>
    <property type="match status" value="1"/>
</dbReference>